<accession>A0ACC2LGX8</accession>
<evidence type="ECO:0000313" key="2">
    <source>
        <dbReference type="Proteomes" id="UP001234297"/>
    </source>
</evidence>
<gene>
    <name evidence="1" type="ORF">MRB53_025630</name>
</gene>
<name>A0ACC2LGX8_PERAE</name>
<organism evidence="1 2">
    <name type="scientific">Persea americana</name>
    <name type="common">Avocado</name>
    <dbReference type="NCBI Taxonomy" id="3435"/>
    <lineage>
        <taxon>Eukaryota</taxon>
        <taxon>Viridiplantae</taxon>
        <taxon>Streptophyta</taxon>
        <taxon>Embryophyta</taxon>
        <taxon>Tracheophyta</taxon>
        <taxon>Spermatophyta</taxon>
        <taxon>Magnoliopsida</taxon>
        <taxon>Magnoliidae</taxon>
        <taxon>Laurales</taxon>
        <taxon>Lauraceae</taxon>
        <taxon>Persea</taxon>
    </lineage>
</organism>
<dbReference type="Proteomes" id="UP001234297">
    <property type="component" value="Chromosome 8"/>
</dbReference>
<keyword evidence="2" id="KW-1185">Reference proteome</keyword>
<protein>
    <submittedName>
        <fullName evidence="1">Uncharacterized protein</fullName>
    </submittedName>
</protein>
<sequence length="792" mass="87478">MASSLPWAWIIEALADFKPANSHLLQGLMRSAPDFSTDSCEIAKERVSLKILEEMMDLIPADGSESIGIGDAPSSSGRNAEIDVSERAVDVLFKVTTSDLTRGAELKHALNQFITRKRACLPKHGLELLKELILRGGHPAAPSLMERSGLAKENRANCLDSGRIPADTIGEYETSKRLEVSNNTADILSLEKNLSTEVVEDGITNFQEGVYNQIPISKLVDEDREHSLAEKVSINDEKAQPVKLTTQPPDDSGKMPLEPHLNGVHKTLPLQQDIRQSICVVESHDQRSEPTETSSRSFGDRNTNVNYNLDDEMVANEKRQFISSQNTASRNSQAGNWTEQSFCIKCDEGGQLLTCSGSSCPIAVHEVCLGSPASFEGTDFYCPFCSYTRAHAAYRNAKQKIAIARKALSSFMGRDLVHPKHQKQLPKGAPNKQSEAADNANCSDKIHANKQHSEMIDDHRSTRAIECQQGGKASIDLSDNNVPCREAAASLNSERNGAPLIWEKEGTGTIVDNNQHKTAIEHRHEADFATFCSNDNLPCKEVGTSVIERHDVSSINVERNCVEAVKDSQCIIREAEHQQQKERPTVHNDDSLPCREAETSLVSETHNLTNGKGDTAVMTDNHQCMNGSTQQKRAETGTDNNAGSTPCILVEDSPTTGRLTRAKRKIAVIPQAPHPGTPASGPNIDAEETAGNQNKEDFSSIKRIKRGRAAKRYSNPLMPHLRRTKLLWTTEEEEVLKEAMRKFSNPGQGSLPWTRIMEFGSKVFHKTRTPVDLKDKWRNIMIKEGSTARKKS</sequence>
<comment type="caution">
    <text evidence="1">The sequence shown here is derived from an EMBL/GenBank/DDBJ whole genome shotgun (WGS) entry which is preliminary data.</text>
</comment>
<proteinExistence type="predicted"/>
<reference evidence="1 2" key="1">
    <citation type="journal article" date="2022" name="Hortic Res">
        <title>A haplotype resolved chromosomal level avocado genome allows analysis of novel avocado genes.</title>
        <authorList>
            <person name="Nath O."/>
            <person name="Fletcher S.J."/>
            <person name="Hayward A."/>
            <person name="Shaw L.M."/>
            <person name="Masouleh A.K."/>
            <person name="Furtado A."/>
            <person name="Henry R.J."/>
            <person name="Mitter N."/>
        </authorList>
    </citation>
    <scope>NUCLEOTIDE SEQUENCE [LARGE SCALE GENOMIC DNA]</scope>
    <source>
        <strain evidence="2">cv. Hass</strain>
    </source>
</reference>
<evidence type="ECO:0000313" key="1">
    <source>
        <dbReference type="EMBL" id="KAJ8632294.1"/>
    </source>
</evidence>
<dbReference type="EMBL" id="CM056816">
    <property type="protein sequence ID" value="KAJ8632294.1"/>
    <property type="molecule type" value="Genomic_DNA"/>
</dbReference>